<organism evidence="2 3">
    <name type="scientific">Sandarakinorhabdus fusca</name>
    <dbReference type="NCBI Taxonomy" id="1439888"/>
    <lineage>
        <taxon>Bacteria</taxon>
        <taxon>Pseudomonadati</taxon>
        <taxon>Pseudomonadota</taxon>
        <taxon>Alphaproteobacteria</taxon>
        <taxon>Sphingomonadales</taxon>
        <taxon>Sphingosinicellaceae</taxon>
        <taxon>Sandarakinorhabdus</taxon>
    </lineage>
</organism>
<gene>
    <name evidence="2" type="ORF">F3168_15140</name>
</gene>
<keyword evidence="1" id="KW-0812">Transmembrane</keyword>
<dbReference type="SUPFAM" id="SSF53474">
    <property type="entry name" value="alpha/beta-Hydrolases"/>
    <property type="match status" value="1"/>
</dbReference>
<dbReference type="RefSeq" id="WP_152579060.1">
    <property type="nucleotide sequence ID" value="NZ_JAATJI010000001.1"/>
</dbReference>
<dbReference type="Pfam" id="PF11288">
    <property type="entry name" value="DUF3089"/>
    <property type="match status" value="1"/>
</dbReference>
<keyword evidence="1" id="KW-0472">Membrane</keyword>
<evidence type="ECO:0000313" key="3">
    <source>
        <dbReference type="Proteomes" id="UP000481327"/>
    </source>
</evidence>
<dbReference type="OrthoDB" id="9794645at2"/>
<evidence type="ECO:0000313" key="2">
    <source>
        <dbReference type="EMBL" id="MQT18587.1"/>
    </source>
</evidence>
<dbReference type="EMBL" id="WIOL01000008">
    <property type="protein sequence ID" value="MQT18587.1"/>
    <property type="molecule type" value="Genomic_DNA"/>
</dbReference>
<proteinExistence type="predicted"/>
<protein>
    <submittedName>
        <fullName evidence="2">DUF3089 domain-containing protein</fullName>
    </submittedName>
</protein>
<dbReference type="Proteomes" id="UP000481327">
    <property type="component" value="Unassembled WGS sequence"/>
</dbReference>
<dbReference type="AlphaFoldDB" id="A0A7C9LHZ9"/>
<keyword evidence="3" id="KW-1185">Reference proteome</keyword>
<accession>A0A7C9LHZ9</accession>
<name>A0A7C9LHZ9_9SPHN</name>
<comment type="caution">
    <text evidence="2">The sequence shown here is derived from an EMBL/GenBank/DDBJ whole genome shotgun (WGS) entry which is preliminary data.</text>
</comment>
<dbReference type="InterPro" id="IPR021440">
    <property type="entry name" value="DUF3089"/>
</dbReference>
<feature type="transmembrane region" description="Helical" evidence="1">
    <location>
        <begin position="6"/>
        <end position="27"/>
    </location>
</feature>
<dbReference type="InterPro" id="IPR029058">
    <property type="entry name" value="AB_hydrolase_fold"/>
</dbReference>
<keyword evidence="1" id="KW-1133">Transmembrane helix</keyword>
<evidence type="ECO:0000256" key="1">
    <source>
        <dbReference type="SAM" id="Phobius"/>
    </source>
</evidence>
<reference evidence="2 3" key="1">
    <citation type="submission" date="2019-09" db="EMBL/GenBank/DDBJ databases">
        <title>Polymorphobacter sp. isolated from a lake in China.</title>
        <authorList>
            <person name="Liu Z."/>
        </authorList>
    </citation>
    <scope>NUCLEOTIDE SEQUENCE [LARGE SCALE GENOMIC DNA]</scope>
    <source>
        <strain evidence="2 3">D40P</strain>
    </source>
</reference>
<sequence>MYARRFLWAIAIIVMIVIAAAFAYSLFGPRLLRVALVPTTAFSEQAAGPRPDYARLTAWAAHPGLKTDAARWTPADYAVAPFPAAAVFYVLPTSVFDRSRWNARADDAEMARRMDMFLRAQASVFNGIGSIWAPRYRQATFGAFLTDQDAAAQAQALAYGDVLAAFDAFVAAQPATRPIILAGHSQGSLHLIRLLKERIAGTPLAARIVAVYAPGWPISVTADLPALGLPACTIADETGCILSWQSFARPADYKEVRDSFDRGSGLTGAKRLGTEMLCSNPLSGMSDRTPMPAAGNFGSLVPNDDFSGGTLQAKTVGAACTATGILDIGEPPADFTAYVLPGNNYHVYDIPLFWANLRADVERRLDRFGQPVVTPKPPKQRSARA</sequence>